<comment type="caution">
    <text evidence="2">The sequence shown here is derived from an EMBL/GenBank/DDBJ whole genome shotgun (WGS) entry which is preliminary data.</text>
</comment>
<keyword evidence="3" id="KW-1185">Reference proteome</keyword>
<evidence type="ECO:0000256" key="1">
    <source>
        <dbReference type="SAM" id="MobiDB-lite"/>
    </source>
</evidence>
<dbReference type="EMBL" id="JMIH01000027">
    <property type="protein sequence ID" value="KEO72214.1"/>
    <property type="molecule type" value="Genomic_DNA"/>
</dbReference>
<sequence>MDGGCGGGKRILGKGQGSMGDRKSFTLISLYLGKHSNHNLPLPSSRVITLPSSFKESSSR</sequence>
<protein>
    <submittedName>
        <fullName evidence="2">Uncharacterized protein</fullName>
    </submittedName>
</protein>
<name>A0A074KTJ5_9BACT</name>
<accession>A0A074KTJ5</accession>
<feature type="compositionally biased region" description="Gly residues" evidence="1">
    <location>
        <begin position="1"/>
        <end position="18"/>
    </location>
</feature>
<dbReference type="AlphaFoldDB" id="A0A074KTJ5"/>
<organism evidence="2 3">
    <name type="scientific">Anditalea andensis</name>
    <dbReference type="NCBI Taxonomy" id="1048983"/>
    <lineage>
        <taxon>Bacteria</taxon>
        <taxon>Pseudomonadati</taxon>
        <taxon>Bacteroidota</taxon>
        <taxon>Cytophagia</taxon>
        <taxon>Cytophagales</taxon>
        <taxon>Cytophagaceae</taxon>
        <taxon>Anditalea</taxon>
    </lineage>
</organism>
<proteinExistence type="predicted"/>
<gene>
    <name evidence="2" type="ORF">EL17_18895</name>
</gene>
<evidence type="ECO:0000313" key="2">
    <source>
        <dbReference type="EMBL" id="KEO72214.1"/>
    </source>
</evidence>
<reference evidence="2 3" key="1">
    <citation type="submission" date="2014-04" db="EMBL/GenBank/DDBJ databases">
        <title>Characterization and application of a salt tolerant electro-active bacterium.</title>
        <authorList>
            <person name="Yang L."/>
            <person name="Wei S."/>
            <person name="Tay Q.X.M."/>
        </authorList>
    </citation>
    <scope>NUCLEOTIDE SEQUENCE [LARGE SCALE GENOMIC DNA]</scope>
    <source>
        <strain evidence="2 3">LY1</strain>
    </source>
</reference>
<feature type="region of interest" description="Disordered" evidence="1">
    <location>
        <begin position="1"/>
        <end position="21"/>
    </location>
</feature>
<evidence type="ECO:0000313" key="3">
    <source>
        <dbReference type="Proteomes" id="UP000027821"/>
    </source>
</evidence>
<dbReference type="Proteomes" id="UP000027821">
    <property type="component" value="Unassembled WGS sequence"/>
</dbReference>